<dbReference type="InterPro" id="IPR045242">
    <property type="entry name" value="Syntaxin"/>
</dbReference>
<evidence type="ECO:0000256" key="3">
    <source>
        <dbReference type="ARBA" id="ARBA00022692"/>
    </source>
</evidence>
<evidence type="ECO:0000256" key="9">
    <source>
        <dbReference type="ARBA" id="ARBA00023136"/>
    </source>
</evidence>
<evidence type="ECO:0000256" key="6">
    <source>
        <dbReference type="ARBA" id="ARBA00022989"/>
    </source>
</evidence>
<dbReference type="EMBL" id="PKPP01007018">
    <property type="protein sequence ID" value="PWA54619.1"/>
    <property type="molecule type" value="Genomic_DNA"/>
</dbReference>
<dbReference type="GO" id="GO:0005484">
    <property type="term" value="F:SNAP receptor activity"/>
    <property type="evidence" value="ECO:0007669"/>
    <property type="project" value="InterPro"/>
</dbReference>
<dbReference type="InterPro" id="IPR010989">
    <property type="entry name" value="SNARE"/>
</dbReference>
<comment type="subcellular location">
    <subcellularLocation>
        <location evidence="10">Golgi apparatus</location>
        <location evidence="10">trans-Golgi network membrane</location>
        <topology evidence="10">Single-pass type IV membrane protein</topology>
    </subcellularLocation>
</comment>
<dbReference type="GO" id="GO:0098629">
    <property type="term" value="P:trans-Golgi network membrane organization"/>
    <property type="evidence" value="ECO:0007669"/>
    <property type="project" value="UniProtKB-ARBA"/>
</dbReference>
<evidence type="ECO:0000256" key="5">
    <source>
        <dbReference type="ARBA" id="ARBA00022927"/>
    </source>
</evidence>
<evidence type="ECO:0000256" key="8">
    <source>
        <dbReference type="ARBA" id="ARBA00023054"/>
    </source>
</evidence>
<comment type="caution">
    <text evidence="14">The sequence shown here is derived from an EMBL/GenBank/DDBJ whole genome shotgun (WGS) entry which is preliminary data.</text>
</comment>
<evidence type="ECO:0000256" key="12">
    <source>
        <dbReference type="SAM" id="MobiDB-lite"/>
    </source>
</evidence>
<evidence type="ECO:0000256" key="4">
    <source>
        <dbReference type="ARBA" id="ARBA00022821"/>
    </source>
</evidence>
<keyword evidence="15" id="KW-1185">Reference proteome</keyword>
<dbReference type="GO" id="GO:0006906">
    <property type="term" value="P:vesicle fusion"/>
    <property type="evidence" value="ECO:0007669"/>
    <property type="project" value="UniProtKB-ARBA"/>
</dbReference>
<keyword evidence="7" id="KW-0333">Golgi apparatus</keyword>
<dbReference type="CDD" id="cd15845">
    <property type="entry name" value="SNARE_syntaxin16"/>
    <property type="match status" value="1"/>
</dbReference>
<keyword evidence="9" id="KW-0472">Membrane</keyword>
<feature type="domain" description="T-SNARE coiled-coil homology" evidence="13">
    <location>
        <begin position="222"/>
        <end position="284"/>
    </location>
</feature>
<organism evidence="14 15">
    <name type="scientific">Artemisia annua</name>
    <name type="common">Sweet wormwood</name>
    <dbReference type="NCBI Taxonomy" id="35608"/>
    <lineage>
        <taxon>Eukaryota</taxon>
        <taxon>Viridiplantae</taxon>
        <taxon>Streptophyta</taxon>
        <taxon>Embryophyta</taxon>
        <taxon>Tracheophyta</taxon>
        <taxon>Spermatophyta</taxon>
        <taxon>Magnoliopsida</taxon>
        <taxon>eudicotyledons</taxon>
        <taxon>Gunneridae</taxon>
        <taxon>Pentapetalae</taxon>
        <taxon>asterids</taxon>
        <taxon>campanulids</taxon>
        <taxon>Asterales</taxon>
        <taxon>Asteraceae</taxon>
        <taxon>Asteroideae</taxon>
        <taxon>Anthemideae</taxon>
        <taxon>Artemisiinae</taxon>
        <taxon>Artemisia</taxon>
    </lineage>
</organism>
<keyword evidence="4" id="KW-0611">Plant defense</keyword>
<evidence type="ECO:0000313" key="14">
    <source>
        <dbReference type="EMBL" id="PWA54619.1"/>
    </source>
</evidence>
<keyword evidence="8" id="KW-0175">Coiled coil</keyword>
<evidence type="ECO:0000256" key="1">
    <source>
        <dbReference type="ARBA" id="ARBA00009063"/>
    </source>
</evidence>
<dbReference type="PROSITE" id="PS50192">
    <property type="entry name" value="T_SNARE"/>
    <property type="match status" value="1"/>
</dbReference>
<feature type="region of interest" description="Disordered" evidence="12">
    <location>
        <begin position="177"/>
        <end position="206"/>
    </location>
</feature>
<dbReference type="InterPro" id="IPR006012">
    <property type="entry name" value="Syntaxin/epimorphin_CS"/>
</dbReference>
<dbReference type="GO" id="GO:0006886">
    <property type="term" value="P:intracellular protein transport"/>
    <property type="evidence" value="ECO:0007669"/>
    <property type="project" value="InterPro"/>
</dbReference>
<dbReference type="InterPro" id="IPR000727">
    <property type="entry name" value="T_SNARE_dom"/>
</dbReference>
<dbReference type="GO" id="GO:0007030">
    <property type="term" value="P:Golgi organization"/>
    <property type="evidence" value="ECO:0007669"/>
    <property type="project" value="UniProtKB-ARBA"/>
</dbReference>
<dbReference type="GO" id="GO:0009658">
    <property type="term" value="P:chloroplast organization"/>
    <property type="evidence" value="ECO:0007669"/>
    <property type="project" value="UniProtKB-ARBA"/>
</dbReference>
<dbReference type="SMART" id="SM00397">
    <property type="entry name" value="t_SNARE"/>
    <property type="match status" value="1"/>
</dbReference>
<dbReference type="GO" id="GO:0031201">
    <property type="term" value="C:SNARE complex"/>
    <property type="evidence" value="ECO:0007669"/>
    <property type="project" value="TreeGrafter"/>
</dbReference>
<evidence type="ECO:0000256" key="7">
    <source>
        <dbReference type="ARBA" id="ARBA00023034"/>
    </source>
</evidence>
<dbReference type="OrthoDB" id="10251371at2759"/>
<evidence type="ECO:0000259" key="13">
    <source>
        <dbReference type="PROSITE" id="PS50192"/>
    </source>
</evidence>
<dbReference type="PANTHER" id="PTHR19957:SF83">
    <property type="entry name" value="SYNTAXIN-16"/>
    <property type="match status" value="1"/>
</dbReference>
<dbReference type="GO" id="GO:0043001">
    <property type="term" value="P:Golgi to plasma membrane protein transport"/>
    <property type="evidence" value="ECO:0007669"/>
    <property type="project" value="UniProtKB-ARBA"/>
</dbReference>
<dbReference type="STRING" id="35608.A0A2U1M045"/>
<accession>A0A2U1M045</accession>
<keyword evidence="5" id="KW-0653">Protein transport</keyword>
<name>A0A2U1M045_ARTAN</name>
<dbReference type="GO" id="GO:0000149">
    <property type="term" value="F:SNARE binding"/>
    <property type="evidence" value="ECO:0007669"/>
    <property type="project" value="TreeGrafter"/>
</dbReference>
<dbReference type="Proteomes" id="UP000245207">
    <property type="component" value="Unassembled WGS sequence"/>
</dbReference>
<gene>
    <name evidence="14" type="ORF">CTI12_AA430780</name>
</gene>
<reference evidence="14 15" key="1">
    <citation type="journal article" date="2018" name="Mol. Plant">
        <title>The genome of Artemisia annua provides insight into the evolution of Asteraceae family and artemisinin biosynthesis.</title>
        <authorList>
            <person name="Shen Q."/>
            <person name="Zhang L."/>
            <person name="Liao Z."/>
            <person name="Wang S."/>
            <person name="Yan T."/>
            <person name="Shi P."/>
            <person name="Liu M."/>
            <person name="Fu X."/>
            <person name="Pan Q."/>
            <person name="Wang Y."/>
            <person name="Lv Z."/>
            <person name="Lu X."/>
            <person name="Zhang F."/>
            <person name="Jiang W."/>
            <person name="Ma Y."/>
            <person name="Chen M."/>
            <person name="Hao X."/>
            <person name="Li L."/>
            <person name="Tang Y."/>
            <person name="Lv G."/>
            <person name="Zhou Y."/>
            <person name="Sun X."/>
            <person name="Brodelius P.E."/>
            <person name="Rose J.K.C."/>
            <person name="Tang K."/>
        </authorList>
    </citation>
    <scope>NUCLEOTIDE SEQUENCE [LARGE SCALE GENOMIC DNA]</scope>
    <source>
        <strain evidence="15">cv. Huhao1</strain>
        <tissue evidence="14">Leaf</tissue>
    </source>
</reference>
<dbReference type="FunFam" id="1.20.58.70:FF:000010">
    <property type="entry name" value="Syntaxin-43"/>
    <property type="match status" value="1"/>
</dbReference>
<dbReference type="SUPFAM" id="SSF47661">
    <property type="entry name" value="t-snare proteins"/>
    <property type="match status" value="1"/>
</dbReference>
<evidence type="ECO:0000313" key="15">
    <source>
        <dbReference type="Proteomes" id="UP000245207"/>
    </source>
</evidence>
<feature type="compositionally biased region" description="Basic and acidic residues" evidence="12">
    <location>
        <begin position="193"/>
        <end position="202"/>
    </location>
</feature>
<keyword evidence="3" id="KW-0812">Transmembrane</keyword>
<dbReference type="Gene3D" id="1.20.58.70">
    <property type="match status" value="1"/>
</dbReference>
<dbReference type="GO" id="GO:0005802">
    <property type="term" value="C:trans-Golgi network"/>
    <property type="evidence" value="ECO:0007669"/>
    <property type="project" value="UniProtKB-ARBA"/>
</dbReference>
<sequence length="345" mass="38138">MATRNRTFMFKRYRDALKTVRLPSYTSDAGGGGPVIEMTNKQTRSYAPLSTIDPGTSSFVGTPTVGLPPAWVDVSEEIAANIQRARSKLSELSKAHAKALMPSFGDGKEDQHRIEALTYVVTDLLKKSEKRLRKLSAGGPLEDSTIRKNVQRSLATDLQSLSVELRRKQSHYLKCLQQQQKESSDGVDLEMNDSGKHSKSEDDGFDGLGFSEHQMAKLKKSEAFSMEREREIQQVGESVNELAQIMKDLSALVIDQGTIIDRIDYNIQNVAATVDEGLKQLQKVAFVSIIFFHLSPSRAKSETRGNGNVRYSTCGPVLSDVGSLNHQGDSLLILLLFNIINMSDA</sequence>
<dbReference type="InterPro" id="IPR006011">
    <property type="entry name" value="Syntaxin_N"/>
</dbReference>
<proteinExistence type="inferred from homology"/>
<keyword evidence="6" id="KW-1133">Transmembrane helix</keyword>
<dbReference type="PROSITE" id="PS00914">
    <property type="entry name" value="SYNTAXIN"/>
    <property type="match status" value="1"/>
</dbReference>
<dbReference type="AlphaFoldDB" id="A0A2U1M045"/>
<evidence type="ECO:0000256" key="10">
    <source>
        <dbReference type="ARBA" id="ARBA00037801"/>
    </source>
</evidence>
<keyword evidence="2" id="KW-0813">Transport</keyword>
<dbReference type="PANTHER" id="PTHR19957">
    <property type="entry name" value="SYNTAXIN"/>
    <property type="match status" value="1"/>
</dbReference>
<protein>
    <submittedName>
        <fullName evidence="14">t-SNARE</fullName>
    </submittedName>
</protein>
<dbReference type="GO" id="GO:0009863">
    <property type="term" value="P:salicylic acid mediated signaling pathway"/>
    <property type="evidence" value="ECO:0007669"/>
    <property type="project" value="UniProtKB-ARBA"/>
</dbReference>
<evidence type="ECO:0000256" key="2">
    <source>
        <dbReference type="ARBA" id="ARBA00022448"/>
    </source>
</evidence>
<dbReference type="GO" id="GO:0048278">
    <property type="term" value="P:vesicle docking"/>
    <property type="evidence" value="ECO:0007669"/>
    <property type="project" value="TreeGrafter"/>
</dbReference>
<dbReference type="GO" id="GO:0050832">
    <property type="term" value="P:defense response to fungus"/>
    <property type="evidence" value="ECO:0007669"/>
    <property type="project" value="UniProtKB-ARBA"/>
</dbReference>
<dbReference type="SMART" id="SM00503">
    <property type="entry name" value="SynN"/>
    <property type="match status" value="1"/>
</dbReference>
<comment type="similarity">
    <text evidence="1 11">Belongs to the syntaxin family.</text>
</comment>
<dbReference type="GO" id="GO:0006896">
    <property type="term" value="P:Golgi to vacuole transport"/>
    <property type="evidence" value="ECO:0007669"/>
    <property type="project" value="UniProtKB-ARBA"/>
</dbReference>
<evidence type="ECO:0000256" key="11">
    <source>
        <dbReference type="RuleBase" id="RU003858"/>
    </source>
</evidence>